<feature type="compositionally biased region" description="Basic and acidic residues" evidence="6">
    <location>
        <begin position="240"/>
        <end position="259"/>
    </location>
</feature>
<dbReference type="Gene3D" id="1.25.40.10">
    <property type="entry name" value="Tetratricopeptide repeat domain"/>
    <property type="match status" value="2"/>
</dbReference>
<dbReference type="eggNOG" id="COG0515">
    <property type="taxonomic scope" value="Bacteria"/>
</dbReference>
<evidence type="ECO:0000259" key="7">
    <source>
        <dbReference type="PROSITE" id="PS50011"/>
    </source>
</evidence>
<keyword evidence="3 8" id="KW-0418">Kinase</keyword>
<dbReference type="InterPro" id="IPR011990">
    <property type="entry name" value="TPR-like_helical_dom_sf"/>
</dbReference>
<dbReference type="SUPFAM" id="SSF52540">
    <property type="entry name" value="P-loop containing nucleoside triphosphate hydrolases"/>
    <property type="match status" value="1"/>
</dbReference>
<dbReference type="EMBL" id="CP003389">
    <property type="protein sequence ID" value="AFE09872.1"/>
    <property type="molecule type" value="Genomic_DNA"/>
</dbReference>
<evidence type="ECO:0000256" key="2">
    <source>
        <dbReference type="ARBA" id="ARBA00022741"/>
    </source>
</evidence>
<protein>
    <submittedName>
        <fullName evidence="8">Serine/threonine protein kinase</fullName>
    </submittedName>
</protein>
<keyword evidence="8" id="KW-0723">Serine/threonine-protein kinase</keyword>
<evidence type="ECO:0000256" key="3">
    <source>
        <dbReference type="ARBA" id="ARBA00022777"/>
    </source>
</evidence>
<dbReference type="Pfam" id="PF13191">
    <property type="entry name" value="AAA_16"/>
    <property type="match status" value="1"/>
</dbReference>
<dbReference type="eggNOG" id="COG3267">
    <property type="taxonomic scope" value="Bacteria"/>
</dbReference>
<dbReference type="InterPro" id="IPR008271">
    <property type="entry name" value="Ser/Thr_kinase_AS"/>
</dbReference>
<evidence type="ECO:0000256" key="4">
    <source>
        <dbReference type="ARBA" id="ARBA00022840"/>
    </source>
</evidence>
<feature type="compositionally biased region" description="Polar residues" evidence="6">
    <location>
        <begin position="465"/>
        <end position="480"/>
    </location>
</feature>
<keyword evidence="9" id="KW-1185">Reference proteome</keyword>
<dbReference type="InterPro" id="IPR000719">
    <property type="entry name" value="Prot_kinase_dom"/>
</dbReference>
<gene>
    <name evidence="8" type="primary">pkn1G</name>
    <name evidence="8" type="ordered locus">COCOR_05814</name>
</gene>
<dbReference type="KEGG" id="ccx:COCOR_05814"/>
<keyword evidence="4 5" id="KW-0067">ATP-binding</keyword>
<dbReference type="SUPFAM" id="SSF56112">
    <property type="entry name" value="Protein kinase-like (PK-like)"/>
    <property type="match status" value="1"/>
</dbReference>
<dbReference type="PROSITE" id="PS00107">
    <property type="entry name" value="PROTEIN_KINASE_ATP"/>
    <property type="match status" value="1"/>
</dbReference>
<name>H8MGY1_CORCM</name>
<dbReference type="HOGENOM" id="CLU_006681_0_0_7"/>
<keyword evidence="1" id="KW-0808">Transferase</keyword>
<evidence type="ECO:0000256" key="1">
    <source>
        <dbReference type="ARBA" id="ARBA00022679"/>
    </source>
</evidence>
<dbReference type="eggNOG" id="COG0457">
    <property type="taxonomic scope" value="Bacteria"/>
</dbReference>
<evidence type="ECO:0000256" key="5">
    <source>
        <dbReference type="PROSITE-ProRule" id="PRU10141"/>
    </source>
</evidence>
<dbReference type="InterPro" id="IPR017441">
    <property type="entry name" value="Protein_kinase_ATP_BS"/>
</dbReference>
<dbReference type="Pfam" id="PF00069">
    <property type="entry name" value="Pkinase"/>
    <property type="match status" value="1"/>
</dbReference>
<keyword evidence="2 5" id="KW-0547">Nucleotide-binding</keyword>
<organism evidence="8 9">
    <name type="scientific">Corallococcus coralloides (strain ATCC 25202 / DSM 2259 / NBRC 100086 / M2)</name>
    <name type="common">Myxococcus coralloides</name>
    <dbReference type="NCBI Taxonomy" id="1144275"/>
    <lineage>
        <taxon>Bacteria</taxon>
        <taxon>Pseudomonadati</taxon>
        <taxon>Myxococcota</taxon>
        <taxon>Myxococcia</taxon>
        <taxon>Myxococcales</taxon>
        <taxon>Cystobacterineae</taxon>
        <taxon>Myxococcaceae</taxon>
        <taxon>Corallococcus</taxon>
    </lineage>
</organism>
<reference evidence="8 9" key="1">
    <citation type="journal article" date="2012" name="J. Bacteriol.">
        <title>Complete Genome Sequence of the Fruiting Myxobacterium Corallococcus coralloides DSM 2259.</title>
        <authorList>
            <person name="Huntley S."/>
            <person name="Zhang Y."/>
            <person name="Treuner-Lange A."/>
            <person name="Kneip S."/>
            <person name="Sensen C.W."/>
            <person name="Sogaard-Andersen L."/>
        </authorList>
    </citation>
    <scope>NUCLEOTIDE SEQUENCE [LARGE SCALE GENOMIC DNA]</scope>
    <source>
        <strain evidence="9">ATCC 25202 / DSM 2259 / NBRC 100086 / M2</strain>
    </source>
</reference>
<dbReference type="InterPro" id="IPR019734">
    <property type="entry name" value="TPR_rpt"/>
</dbReference>
<dbReference type="GO" id="GO:0004674">
    <property type="term" value="F:protein serine/threonine kinase activity"/>
    <property type="evidence" value="ECO:0007669"/>
    <property type="project" value="UniProtKB-KW"/>
</dbReference>
<accession>H8MGY1</accession>
<feature type="binding site" evidence="5">
    <location>
        <position position="69"/>
    </location>
    <ligand>
        <name>ATP</name>
        <dbReference type="ChEBI" id="CHEBI:30616"/>
    </ligand>
</feature>
<dbReference type="InterPro" id="IPR041664">
    <property type="entry name" value="AAA_16"/>
</dbReference>
<dbReference type="PROSITE" id="PS00108">
    <property type="entry name" value="PROTEIN_KINASE_ST"/>
    <property type="match status" value="1"/>
</dbReference>
<dbReference type="PANTHER" id="PTHR43289">
    <property type="entry name" value="MITOGEN-ACTIVATED PROTEIN KINASE KINASE KINASE 20-RELATED"/>
    <property type="match status" value="1"/>
</dbReference>
<dbReference type="Proteomes" id="UP000007587">
    <property type="component" value="Chromosome"/>
</dbReference>
<feature type="region of interest" description="Disordered" evidence="6">
    <location>
        <begin position="238"/>
        <end position="259"/>
    </location>
</feature>
<sequence length="1313" mass="139277">MRCPVCHRRLAPGAACPVNGVAAGAGLPLEPLAIPDVPGLSGAALLGVGGFAHVFTAVRESDGREVALKVGLGPHHARFAHEAEALRRVGPPTVPEMLQEGRVGGRPFLVQELLRGQTLAAWMAALPGTGAASVARVRELLTGLCPAVARVHAVGVAHRDLKPENIFLREGGALSLLDFGLARWMDAGLAEEAGNRAGTTVYMAPEQCLDAREAGPAADLYALGVLLFELLTGTPPFHGTPDEVREGHVSQRPPRVSERARVPGALDAVVARCLAKEPTQRYASAEELLAAFEAACAEGPLLPGVVGTRNARPAQALTTFAGARPVAVLGLRTAASVEGLAATLEPFGGVLARVAAGGYLLVFCESLSAEANVRAGALAARRLVESGEASAVLHVAVLYVHPGTTLPRIAGAALERPETWWGRALAQGEVRVTPEAVARLEPGWIEPVTRQNDSETEPVGRESTHSQSARVDGLTATQAAGTREASVPQVAAEGTRAALPQPADAERESGAVFRLRLHDEDGARADGEPPPFVGRDALLDALVADAARSLSSSAPGLGVLTGEVGHGKSRMLKALAFQLESAGHARVVRLRAPPPDASLSNALLDSLRAVVGRPSAEPRILAEALLAQAREAPLVLLLDDAHLADPLSLDVLERATLEGPRAPLWICVAGRPSLLGLRPHLGERSAHVSRLTLPPLPPEASRAVLVHLLRPAEHIPEPVLARLEQLAQGVPLSLVELARALRAAGALRSAPGGGWYVAPDALLDVSVTPLFERLAPRVLAGLPEAHRVLARLCAVLGTEVDVARVDAALRHLTTGPELSRAAALDAGAGLQRLTRAGLLRPTSPGRFAFRHPLLREALEALLPPAPRRALHAAALKASVGDDVAERRRRAHHAACCGAHLEASRDYLSLAEEARAGHLSVEAEQHYTRALALLPESDEARRAQALAGRGKVRHRLQRFRESLADLSAARALARTRGDAALEVDLLLEEATARDWMEDSDGSAACTREALDAIESLDAPRLSLRCGLARGRLHVRQGEWAAAARVLTSTAEGAERARDHETLVVSLALLGAALTFLDRAPEAAERFDEALERCEAAGDGLHKAAVLSNRVLLWLRQGDVPRMEADLRRAMALGRELAHAQMERWSTFNLAEVLYMQGRLDEALPLAQRAHELGVRFFREHPVPVDALLIARIQAASGDEAAAARQLAWISERCPPESLPPTAIMRRLVELQVHQQTTGAFHATDWVALQAEADALASPDEKAEILLQATGIARRTGAMEEAREWLERAGPAVAEAPLWATRFHALRAALAPSAL</sequence>
<dbReference type="GO" id="GO:0005524">
    <property type="term" value="F:ATP binding"/>
    <property type="evidence" value="ECO:0007669"/>
    <property type="project" value="UniProtKB-UniRule"/>
</dbReference>
<proteinExistence type="predicted"/>
<dbReference type="SUPFAM" id="SSF48452">
    <property type="entry name" value="TPR-like"/>
    <property type="match status" value="2"/>
</dbReference>
<dbReference type="PROSITE" id="PS50011">
    <property type="entry name" value="PROTEIN_KINASE_DOM"/>
    <property type="match status" value="1"/>
</dbReference>
<dbReference type="SMART" id="SM00028">
    <property type="entry name" value="TPR"/>
    <property type="match status" value="5"/>
</dbReference>
<evidence type="ECO:0000256" key="6">
    <source>
        <dbReference type="SAM" id="MobiDB-lite"/>
    </source>
</evidence>
<evidence type="ECO:0000313" key="8">
    <source>
        <dbReference type="EMBL" id="AFE09872.1"/>
    </source>
</evidence>
<feature type="domain" description="Protein kinase" evidence="7">
    <location>
        <begin position="40"/>
        <end position="302"/>
    </location>
</feature>
<dbReference type="CDD" id="cd14014">
    <property type="entry name" value="STKc_PknB_like"/>
    <property type="match status" value="1"/>
</dbReference>
<dbReference type="RefSeq" id="WP_014398602.1">
    <property type="nucleotide sequence ID" value="NC_017030.1"/>
</dbReference>
<dbReference type="InterPro" id="IPR011009">
    <property type="entry name" value="Kinase-like_dom_sf"/>
</dbReference>
<dbReference type="STRING" id="1144275.COCOR_05814"/>
<dbReference type="PANTHER" id="PTHR43289:SF6">
    <property type="entry name" value="SERINE_THREONINE-PROTEIN KINASE NEKL-3"/>
    <property type="match status" value="1"/>
</dbReference>
<dbReference type="Gene3D" id="1.10.510.10">
    <property type="entry name" value="Transferase(Phosphotransferase) domain 1"/>
    <property type="match status" value="1"/>
</dbReference>
<dbReference type="SMART" id="SM00220">
    <property type="entry name" value="S_TKc"/>
    <property type="match status" value="1"/>
</dbReference>
<feature type="region of interest" description="Disordered" evidence="6">
    <location>
        <begin position="449"/>
        <end position="507"/>
    </location>
</feature>
<evidence type="ECO:0000313" key="9">
    <source>
        <dbReference type="Proteomes" id="UP000007587"/>
    </source>
</evidence>
<dbReference type="InParanoid" id="H8MGY1"/>
<reference evidence="9" key="2">
    <citation type="submission" date="2012-03" db="EMBL/GenBank/DDBJ databases">
        <title>Genome sequence of the fruiting myxobacterium Corallococcus coralloides DSM 2259.</title>
        <authorList>
            <person name="Huntley S."/>
            <person name="Zhang Y."/>
            <person name="Treuner-Lange A."/>
            <person name="Sensen C.W."/>
            <person name="Sogaard-Andersen L."/>
        </authorList>
    </citation>
    <scope>NUCLEOTIDE SEQUENCE [LARGE SCALE GENOMIC DNA]</scope>
    <source>
        <strain evidence="9">ATCC 25202 / DSM 2259 / NBRC 100086 / M2</strain>
    </source>
</reference>
<dbReference type="InterPro" id="IPR027417">
    <property type="entry name" value="P-loop_NTPase"/>
</dbReference>
<dbReference type="OrthoDB" id="5477268at2"/>